<dbReference type="PANTHER" id="PTHR37326:SF1">
    <property type="entry name" value="BLL3975 PROTEIN"/>
    <property type="match status" value="1"/>
</dbReference>
<keyword evidence="2" id="KW-0479">Metal-binding</keyword>
<proteinExistence type="predicted"/>
<keyword evidence="7" id="KW-1185">Reference proteome</keyword>
<evidence type="ECO:0000256" key="3">
    <source>
        <dbReference type="ARBA" id="ARBA00022801"/>
    </source>
</evidence>
<name>A0ABS4INQ4_9BACL</name>
<comment type="cofactor">
    <cofactor evidence="1">
        <name>Zn(2+)</name>
        <dbReference type="ChEBI" id="CHEBI:29105"/>
    </cofactor>
</comment>
<dbReference type="RefSeq" id="WP_209968616.1">
    <property type="nucleotide sequence ID" value="NZ_JAGGLB010000001.1"/>
</dbReference>
<comment type="caution">
    <text evidence="6">The sequence shown here is derived from an EMBL/GenBank/DDBJ whole genome shotgun (WGS) entry which is preliminary data.</text>
</comment>
<dbReference type="SUPFAM" id="SSF53187">
    <property type="entry name" value="Zn-dependent exopeptidases"/>
    <property type="match status" value="1"/>
</dbReference>
<dbReference type="PIRSF" id="PIRSF039012">
    <property type="entry name" value="ASP"/>
    <property type="match status" value="1"/>
</dbReference>
<dbReference type="InterPro" id="IPR043795">
    <property type="entry name" value="N-alpha-Ac-DABA-like"/>
</dbReference>
<evidence type="ECO:0000256" key="2">
    <source>
        <dbReference type="ARBA" id="ARBA00022723"/>
    </source>
</evidence>
<evidence type="ECO:0000259" key="5">
    <source>
        <dbReference type="Pfam" id="PF24827"/>
    </source>
</evidence>
<evidence type="ECO:0000256" key="1">
    <source>
        <dbReference type="ARBA" id="ARBA00001947"/>
    </source>
</evidence>
<reference evidence="6 7" key="1">
    <citation type="submission" date="2021-03" db="EMBL/GenBank/DDBJ databases">
        <title>Genomic Encyclopedia of Type Strains, Phase IV (KMG-IV): sequencing the most valuable type-strain genomes for metagenomic binning, comparative biology and taxonomic classification.</title>
        <authorList>
            <person name="Goeker M."/>
        </authorList>
    </citation>
    <scope>NUCLEOTIDE SEQUENCE [LARGE SCALE GENOMIC DNA]</scope>
    <source>
        <strain evidence="6 7">DSM 26048</strain>
    </source>
</reference>
<dbReference type="InterPro" id="IPR053138">
    <property type="entry name" value="N-alpha-Ac-DABA_deacetylase"/>
</dbReference>
<dbReference type="EMBL" id="JAGGLB010000001">
    <property type="protein sequence ID" value="MBP1988556.1"/>
    <property type="molecule type" value="Genomic_DNA"/>
</dbReference>
<gene>
    <name evidence="6" type="ORF">J2Z66_000151</name>
</gene>
<evidence type="ECO:0000313" key="7">
    <source>
        <dbReference type="Proteomes" id="UP001519287"/>
    </source>
</evidence>
<protein>
    <submittedName>
        <fullName evidence="6">Deacylase</fullName>
    </submittedName>
</protein>
<evidence type="ECO:0000313" key="6">
    <source>
        <dbReference type="EMBL" id="MBP1988556.1"/>
    </source>
</evidence>
<keyword evidence="4" id="KW-0862">Zinc</keyword>
<dbReference type="Proteomes" id="UP001519287">
    <property type="component" value="Unassembled WGS sequence"/>
</dbReference>
<keyword evidence="3" id="KW-0378">Hydrolase</keyword>
<accession>A0ABS4INQ4</accession>
<evidence type="ECO:0000256" key="4">
    <source>
        <dbReference type="ARBA" id="ARBA00022833"/>
    </source>
</evidence>
<sequence>MHKKLQAELFDAGKIAPGTKESLVLSFSTVEGPDGQIPLHIVKGSEPGPTMLVLAAVHGDEYEGVHTLIELCRELHPKDIRGTLLMVPITNLLSYYGASRETPEDGCNLAREFPGKQDGTVTQRLAWHLDRSLIAKADFLLDLHSGGANYAVPELVGYYHNDDDEVGRRSRAAAEAFGMEILWAHPELNPGRTVSAATEHGVPWLYTEGFGGKRIKPEEQKRYRSGTLRIMNHLGMLLQPEEWIQEEAPPIRYRLMGDGNFDLSVTAEVEGFFIPTVKLLDQVAEGDRIGAVYDWFGEELQIFKAYGDGLVVGMAGTPMVQKGSVIYTLTTVHN</sequence>
<organism evidence="6 7">
    <name type="scientific">Paenibacillus eucommiae</name>
    <dbReference type="NCBI Taxonomy" id="1355755"/>
    <lineage>
        <taxon>Bacteria</taxon>
        <taxon>Bacillati</taxon>
        <taxon>Bacillota</taxon>
        <taxon>Bacilli</taxon>
        <taxon>Bacillales</taxon>
        <taxon>Paenibacillaceae</taxon>
        <taxon>Paenibacillus</taxon>
    </lineage>
</organism>
<feature type="domain" description="Succinylglutamate desuccinylase/Aspartoacylase catalytic" evidence="5">
    <location>
        <begin position="47"/>
        <end position="234"/>
    </location>
</feature>
<dbReference type="InterPro" id="IPR055438">
    <property type="entry name" value="AstE_AspA_cat"/>
</dbReference>
<dbReference type="Gene3D" id="3.40.630.10">
    <property type="entry name" value="Zn peptidases"/>
    <property type="match status" value="1"/>
</dbReference>
<dbReference type="PANTHER" id="PTHR37326">
    <property type="entry name" value="BLL3975 PROTEIN"/>
    <property type="match status" value="1"/>
</dbReference>
<dbReference type="Pfam" id="PF24827">
    <property type="entry name" value="AstE_AspA_cat"/>
    <property type="match status" value="1"/>
</dbReference>